<comment type="caution">
    <text evidence="3">The sequence shown here is derived from an EMBL/GenBank/DDBJ whole genome shotgun (WGS) entry which is preliminary data.</text>
</comment>
<name>A0A519BA38_9DELT</name>
<dbReference type="GO" id="GO:0016491">
    <property type="term" value="F:oxidoreductase activity"/>
    <property type="evidence" value="ECO:0007669"/>
    <property type="project" value="InterPro"/>
</dbReference>
<dbReference type="EMBL" id="SGBD01000004">
    <property type="protein sequence ID" value="RZD14145.1"/>
    <property type="molecule type" value="Genomic_DNA"/>
</dbReference>
<evidence type="ECO:0000313" key="3">
    <source>
        <dbReference type="EMBL" id="RZD14145.1"/>
    </source>
</evidence>
<dbReference type="Gene3D" id="3.50.50.60">
    <property type="entry name" value="FAD/NAD(P)-binding domain"/>
    <property type="match status" value="2"/>
</dbReference>
<dbReference type="AlphaFoldDB" id="A0A519BA38"/>
<protein>
    <submittedName>
        <fullName evidence="3">NAD(P)/FAD-dependent oxidoreductase</fullName>
    </submittedName>
</protein>
<feature type="domain" description="FAD/NAD(P)-binding" evidence="2">
    <location>
        <begin position="4"/>
        <end position="290"/>
    </location>
</feature>
<reference evidence="3 4" key="1">
    <citation type="submission" date="2019-01" db="EMBL/GenBank/DDBJ databases">
        <title>Insights into ecological role of a new deltaproteobacterial order Candidatus Sinidesulfobacterales (Sva0485) by metagenomics and metatranscriptomics.</title>
        <authorList>
            <person name="Tan S."/>
            <person name="Liu J."/>
            <person name="Fang Y."/>
            <person name="Hedlund B.P."/>
            <person name="Lian Z.H."/>
            <person name="Huang L.Y."/>
            <person name="Li J.T."/>
            <person name="Huang L.N."/>
            <person name="Li W.J."/>
            <person name="Jiang H.C."/>
            <person name="Dong H.L."/>
            <person name="Shu W.S."/>
        </authorList>
    </citation>
    <scope>NUCLEOTIDE SEQUENCE [LARGE SCALE GENOMIC DNA]</scope>
    <source>
        <strain evidence="3">AP3</strain>
    </source>
</reference>
<dbReference type="SUPFAM" id="SSF51905">
    <property type="entry name" value="FAD/NAD(P)-binding domain"/>
    <property type="match status" value="2"/>
</dbReference>
<evidence type="ECO:0000259" key="2">
    <source>
        <dbReference type="Pfam" id="PF07992"/>
    </source>
</evidence>
<keyword evidence="1" id="KW-0472">Membrane</keyword>
<sequence length="379" mass="42529">MSKRVVIVGGGVGGTIIANLLAKKMRQELKKGELVIDVVSDKPEHFYQPGLLYMLFGLKHHDELVRDERNLLDPMVELHLHPAVKIDKDKNEVHLKNGLIIKYDIVVLATGSRPAPEMIPGLREGGHWFYEVDACLKLRHELMTFKGGKIVLAIGLPHKCPVAPLEVTYMLDDWFKQRGIRDKVEYTYTYPIGRLHGLESVAHFAAKTFPKHGILTETLFNMKEVDANKRTITSLEGVTLKYDLLLTIPPHKGAQVIEDSGLGQNGFIPTDKFTLKMEGATNVYVVGDTTNLPISKAGSTAHFESDIIVENIASELREGLTPFRYDGKVFCFIETGLSKATYIMFDYNTPPNPVAPSALIHWFKLTYNKVYWLTPMGVL</sequence>
<dbReference type="InterPro" id="IPR052541">
    <property type="entry name" value="SQRD"/>
</dbReference>
<dbReference type="InterPro" id="IPR023753">
    <property type="entry name" value="FAD/NAD-binding_dom"/>
</dbReference>
<proteinExistence type="predicted"/>
<gene>
    <name evidence="3" type="ORF">EVJ47_07900</name>
</gene>
<keyword evidence="1" id="KW-1133">Transmembrane helix</keyword>
<evidence type="ECO:0000313" key="4">
    <source>
        <dbReference type="Proteomes" id="UP000320813"/>
    </source>
</evidence>
<dbReference type="Pfam" id="PF07992">
    <property type="entry name" value="Pyr_redox_2"/>
    <property type="match status" value="1"/>
</dbReference>
<dbReference type="PANTHER" id="PTHR43755">
    <property type="match status" value="1"/>
</dbReference>
<dbReference type="PRINTS" id="PR00368">
    <property type="entry name" value="FADPNR"/>
</dbReference>
<accession>A0A519BA38</accession>
<organism evidence="3 4">
    <name type="scientific">Candidatus Acidulodesulfobacterium ferriphilum</name>
    <dbReference type="NCBI Taxonomy" id="2597223"/>
    <lineage>
        <taxon>Bacteria</taxon>
        <taxon>Deltaproteobacteria</taxon>
        <taxon>Candidatus Acidulodesulfobacterales</taxon>
        <taxon>Candidatus Acidulodesulfobacterium</taxon>
    </lineage>
</organism>
<evidence type="ECO:0000256" key="1">
    <source>
        <dbReference type="SAM" id="Phobius"/>
    </source>
</evidence>
<keyword evidence="1" id="KW-0812">Transmembrane</keyword>
<dbReference type="PANTHER" id="PTHR43755:SF1">
    <property type="entry name" value="FAD-DEPENDENT PYRIDINE NUCLEOTIDE-DISULPHIDE OXIDOREDUCTASE"/>
    <property type="match status" value="1"/>
</dbReference>
<dbReference type="InterPro" id="IPR036188">
    <property type="entry name" value="FAD/NAD-bd_sf"/>
</dbReference>
<feature type="transmembrane region" description="Helical" evidence="1">
    <location>
        <begin position="6"/>
        <end position="22"/>
    </location>
</feature>
<dbReference type="Proteomes" id="UP000320813">
    <property type="component" value="Unassembled WGS sequence"/>
</dbReference>